<comment type="similarity">
    <text evidence="1">Belongs to the bacterial solute-binding protein 7 family.</text>
</comment>
<protein>
    <submittedName>
        <fullName evidence="5">TRAP transporter substrate-binding protein</fullName>
    </submittedName>
</protein>
<evidence type="ECO:0000313" key="6">
    <source>
        <dbReference type="Proteomes" id="UP001272515"/>
    </source>
</evidence>
<dbReference type="InterPro" id="IPR018389">
    <property type="entry name" value="DctP_fam"/>
</dbReference>
<dbReference type="PROSITE" id="PS51257">
    <property type="entry name" value="PROKAR_LIPOPROTEIN"/>
    <property type="match status" value="1"/>
</dbReference>
<dbReference type="PANTHER" id="PTHR33376">
    <property type="match status" value="1"/>
</dbReference>
<feature type="signal peptide" evidence="4">
    <location>
        <begin position="1"/>
        <end position="18"/>
    </location>
</feature>
<evidence type="ECO:0000256" key="1">
    <source>
        <dbReference type="ARBA" id="ARBA00009023"/>
    </source>
</evidence>
<name>A0ABU3Z698_9FIRM</name>
<evidence type="ECO:0000256" key="4">
    <source>
        <dbReference type="SAM" id="SignalP"/>
    </source>
</evidence>
<dbReference type="Proteomes" id="UP001272515">
    <property type="component" value="Unassembled WGS sequence"/>
</dbReference>
<dbReference type="InterPro" id="IPR004682">
    <property type="entry name" value="TRAP_DctP"/>
</dbReference>
<keyword evidence="3 4" id="KW-0732">Signal</keyword>
<feature type="chain" id="PRO_5046040047" evidence="4">
    <location>
        <begin position="19"/>
        <end position="341"/>
    </location>
</feature>
<dbReference type="NCBIfam" id="NF037995">
    <property type="entry name" value="TRAP_S1"/>
    <property type="match status" value="1"/>
</dbReference>
<comment type="caution">
    <text evidence="5">The sequence shown here is derived from an EMBL/GenBank/DDBJ whole genome shotgun (WGS) entry which is preliminary data.</text>
</comment>
<accession>A0ABU3Z698</accession>
<proteinExistence type="inferred from homology"/>
<keyword evidence="2" id="KW-0813">Transport</keyword>
<dbReference type="PANTHER" id="PTHR33376:SF7">
    <property type="entry name" value="C4-DICARBOXYLATE-BINDING PROTEIN DCTB"/>
    <property type="match status" value="1"/>
</dbReference>
<reference evidence="5 6" key="1">
    <citation type="submission" date="2023-10" db="EMBL/GenBank/DDBJ databases">
        <title>Veillonella sp. nov., isolated from a pig farm feces dump.</title>
        <authorList>
            <person name="Chang Y.-H."/>
        </authorList>
    </citation>
    <scope>NUCLEOTIDE SEQUENCE [LARGE SCALE GENOMIC DNA]</scope>
    <source>
        <strain evidence="5 6">YH-vei2233</strain>
    </source>
</reference>
<dbReference type="Pfam" id="PF03480">
    <property type="entry name" value="DctP"/>
    <property type="match status" value="1"/>
</dbReference>
<dbReference type="CDD" id="cd13603">
    <property type="entry name" value="PBP2_TRAP_Siap_TeaA_like"/>
    <property type="match status" value="1"/>
</dbReference>
<evidence type="ECO:0000256" key="2">
    <source>
        <dbReference type="ARBA" id="ARBA00022448"/>
    </source>
</evidence>
<dbReference type="NCBIfam" id="TIGR00787">
    <property type="entry name" value="dctP"/>
    <property type="match status" value="1"/>
</dbReference>
<dbReference type="RefSeq" id="WP_295188983.1">
    <property type="nucleotide sequence ID" value="NZ_JAWJZA010000010.1"/>
</dbReference>
<sequence length="341" mass="38071">MKKIVLLLMMVLTMLAVAGCGQSDKQTRQVYDVYLAADNGRDTVTFKYLKYFGHELEKRSNGRIRAHYYSDAQVGGDIELIESIQNGNVTFVAQNSAPEVNFVPQAAVFDIPMAFPNEKVARKVIAQGSPVFEKLKGYYAEKNIALLGITDQGFRQLTNNKPVASIDDLKGMKIRTMENRYHLAFWRGVGANPTPMTWSEVYMGLQQGVIDGEENPIETIVAARIYEQQKYVTTTNHIYHTVVLIGSPKIINQLPPDLQKLVDEVAKDATVWAGDQTDKRAAGRSKIVTDSGTEIVSFNQTLFDQMKATRSPVIDMIKQRIGAELPDLLIQEVDKATAEVH</sequence>
<evidence type="ECO:0000256" key="3">
    <source>
        <dbReference type="ARBA" id="ARBA00022729"/>
    </source>
</evidence>
<dbReference type="Gene3D" id="3.40.190.170">
    <property type="entry name" value="Bacterial extracellular solute-binding protein, family 7"/>
    <property type="match status" value="1"/>
</dbReference>
<gene>
    <name evidence="5" type="ORF">RVY80_01035</name>
</gene>
<dbReference type="PIRSF" id="PIRSF006470">
    <property type="entry name" value="DctB"/>
    <property type="match status" value="1"/>
</dbReference>
<dbReference type="EMBL" id="JAWJZB010000001">
    <property type="protein sequence ID" value="MDV5087439.1"/>
    <property type="molecule type" value="Genomic_DNA"/>
</dbReference>
<organism evidence="5 6">
    <name type="scientific">Veillonella absiana</name>
    <dbReference type="NCBI Taxonomy" id="3079305"/>
    <lineage>
        <taxon>Bacteria</taxon>
        <taxon>Bacillati</taxon>
        <taxon>Bacillota</taxon>
        <taxon>Negativicutes</taxon>
        <taxon>Veillonellales</taxon>
        <taxon>Veillonellaceae</taxon>
        <taxon>Veillonella</taxon>
    </lineage>
</organism>
<keyword evidence="6" id="KW-1185">Reference proteome</keyword>
<evidence type="ECO:0000313" key="5">
    <source>
        <dbReference type="EMBL" id="MDV5087439.1"/>
    </source>
</evidence>
<dbReference type="InterPro" id="IPR038404">
    <property type="entry name" value="TRAP_DctP_sf"/>
</dbReference>